<dbReference type="Proteomes" id="UP000319746">
    <property type="component" value="Unassembled WGS sequence"/>
</dbReference>
<dbReference type="SUPFAM" id="SSF53474">
    <property type="entry name" value="alpha/beta-Hydrolases"/>
    <property type="match status" value="1"/>
</dbReference>
<organism evidence="1 2">
    <name type="scientific">Enteractinococcus coprophilus</name>
    <dbReference type="NCBI Taxonomy" id="1027633"/>
    <lineage>
        <taxon>Bacteria</taxon>
        <taxon>Bacillati</taxon>
        <taxon>Actinomycetota</taxon>
        <taxon>Actinomycetes</taxon>
        <taxon>Micrococcales</taxon>
        <taxon>Micrococcaceae</taxon>
    </lineage>
</organism>
<keyword evidence="2" id="KW-1185">Reference proteome</keyword>
<sequence length="293" mass="32665">MQRDRVINRDLHQVTEFSSLEDFVNHEVVPAGISTIYVGGIPIDILISPGSAKTTIFFFHGAIQPHFTLPVLSGLGISGGLAANRVFISDPSLVLDEKLMLSWYAGNEHQPDLQQDLLTIMEKIVTSLDSERTIFFGGSGGGFAALYFASYFAESLALVFNPQTDIAQYSRGAVRDYALRAFDINQDEPRPLDKLPVGVVTDLCTHYMKSRPNSVAYMQNMADKVHVEKHLTPFWNAVDADTEVFLLTDHWRDGHTPPPKELLSEILNVAVSATDWRVSLNAFGFRDHWESIP</sequence>
<dbReference type="EMBL" id="VFOU01000003">
    <property type="protein sequence ID" value="TQL71678.1"/>
    <property type="molecule type" value="Genomic_DNA"/>
</dbReference>
<evidence type="ECO:0000313" key="1">
    <source>
        <dbReference type="EMBL" id="TQL71678.1"/>
    </source>
</evidence>
<dbReference type="InterPro" id="IPR029058">
    <property type="entry name" value="AB_hydrolase_fold"/>
</dbReference>
<dbReference type="RefSeq" id="WP_141867455.1">
    <property type="nucleotide sequence ID" value="NZ_BAABAN010000001.1"/>
</dbReference>
<proteinExistence type="predicted"/>
<evidence type="ECO:0000313" key="2">
    <source>
        <dbReference type="Proteomes" id="UP000319746"/>
    </source>
</evidence>
<gene>
    <name evidence="1" type="ORF">FB556_2171</name>
</gene>
<reference evidence="1 2" key="1">
    <citation type="submission" date="2019-06" db="EMBL/GenBank/DDBJ databases">
        <title>Sequencing the genomes of 1000 actinobacteria strains.</title>
        <authorList>
            <person name="Klenk H.-P."/>
        </authorList>
    </citation>
    <scope>NUCLEOTIDE SEQUENCE [LARGE SCALE GENOMIC DNA]</scope>
    <source>
        <strain evidence="1 2">DSM 24083</strain>
    </source>
</reference>
<comment type="caution">
    <text evidence="1">The sequence shown here is derived from an EMBL/GenBank/DDBJ whole genome shotgun (WGS) entry which is preliminary data.</text>
</comment>
<accession>A0A543AGG8</accession>
<name>A0A543AGG8_9MICC</name>
<dbReference type="AlphaFoldDB" id="A0A543AGG8"/>
<protein>
    <submittedName>
        <fullName evidence="1">Uncharacterized protein</fullName>
    </submittedName>
</protein>
<dbReference type="OrthoDB" id="8421922at2"/>